<sequence>MAENARGGRIRRVDSPTHNNIACESCRTKKRRCDRSLPVCLQCANDPSSCHYPEENKRGLPSGYVNKLEARLAETEAALYQVLGQRQQQYDAHPVPAPALASAAPPGQNKADRVREWECFPLQSDLDVRAWYRWKAGGDDGPGASPAMTSASSVPSQVSHSVSADVHWPSETIHQEQEQQQQMWANDSPMSRDSQPAGASTTRSGGATYTVPGARSSKAKELSESKKTMYF</sequence>
<evidence type="ECO:0000313" key="1">
    <source>
        <dbReference type="EMBL" id="KAI9903733.1"/>
    </source>
</evidence>
<protein>
    <submittedName>
        <fullName evidence="1">Uncharacterized protein</fullName>
    </submittedName>
</protein>
<gene>
    <name evidence="1" type="ORF">N3K66_000262</name>
</gene>
<evidence type="ECO:0000313" key="2">
    <source>
        <dbReference type="Proteomes" id="UP001163324"/>
    </source>
</evidence>
<comment type="caution">
    <text evidence="1">The sequence shown here is derived from an EMBL/GenBank/DDBJ whole genome shotgun (WGS) entry which is preliminary data.</text>
</comment>
<keyword evidence="2" id="KW-1185">Reference proteome</keyword>
<dbReference type="Proteomes" id="UP001163324">
    <property type="component" value="Chromosome 1"/>
</dbReference>
<dbReference type="EMBL" id="CM047940">
    <property type="protein sequence ID" value="KAI9903733.1"/>
    <property type="molecule type" value="Genomic_DNA"/>
</dbReference>
<accession>A0ACC0VC73</accession>
<name>A0ACC0VC73_9HYPO</name>
<proteinExistence type="predicted"/>
<reference evidence="1" key="1">
    <citation type="submission" date="2022-10" db="EMBL/GenBank/DDBJ databases">
        <title>Complete Genome of Trichothecium roseum strain YXFP-22015, a Plant Pathogen Isolated from Citrus.</title>
        <authorList>
            <person name="Wang Y."/>
            <person name="Zhu L."/>
        </authorList>
    </citation>
    <scope>NUCLEOTIDE SEQUENCE</scope>
    <source>
        <strain evidence="1">YXFP-22015</strain>
    </source>
</reference>
<organism evidence="1 2">
    <name type="scientific">Trichothecium roseum</name>
    <dbReference type="NCBI Taxonomy" id="47278"/>
    <lineage>
        <taxon>Eukaryota</taxon>
        <taxon>Fungi</taxon>
        <taxon>Dikarya</taxon>
        <taxon>Ascomycota</taxon>
        <taxon>Pezizomycotina</taxon>
        <taxon>Sordariomycetes</taxon>
        <taxon>Hypocreomycetidae</taxon>
        <taxon>Hypocreales</taxon>
        <taxon>Hypocreales incertae sedis</taxon>
        <taxon>Trichothecium</taxon>
    </lineage>
</organism>